<dbReference type="Proteomes" id="UP001221217">
    <property type="component" value="Unassembled WGS sequence"/>
</dbReference>
<dbReference type="AlphaFoldDB" id="A0AAJ1IG46"/>
<reference evidence="1 2" key="1">
    <citation type="submission" date="2022-12" db="EMBL/GenBank/DDBJ databases">
        <title>Metagenome assembled genome from gulf of manar.</title>
        <authorList>
            <person name="Kohli P."/>
            <person name="Pk S."/>
            <person name="Venkata Ramana C."/>
            <person name="Sasikala C."/>
        </authorList>
    </citation>
    <scope>NUCLEOTIDE SEQUENCE [LARGE SCALE GENOMIC DNA]</scope>
    <source>
        <strain evidence="1">JB008</strain>
    </source>
</reference>
<gene>
    <name evidence="1" type="ORF">PQJ61_08010</name>
</gene>
<proteinExistence type="predicted"/>
<comment type="caution">
    <text evidence="1">The sequence shown here is derived from an EMBL/GenBank/DDBJ whole genome shotgun (WGS) entry which is preliminary data.</text>
</comment>
<dbReference type="EMBL" id="JAQQAL010000016">
    <property type="protein sequence ID" value="MDC7226695.1"/>
    <property type="molecule type" value="Genomic_DNA"/>
</dbReference>
<accession>A0AAJ1IG46</accession>
<organism evidence="1 2">
    <name type="scientific">Candidatus Thalassospirochaeta sargassi</name>
    <dbReference type="NCBI Taxonomy" id="3119039"/>
    <lineage>
        <taxon>Bacteria</taxon>
        <taxon>Pseudomonadati</taxon>
        <taxon>Spirochaetota</taxon>
        <taxon>Spirochaetia</taxon>
        <taxon>Spirochaetales</taxon>
        <taxon>Spirochaetaceae</taxon>
        <taxon>Candidatus Thalassospirochaeta</taxon>
    </lineage>
</organism>
<protein>
    <submittedName>
        <fullName evidence="1">Uncharacterized protein</fullName>
    </submittedName>
</protein>
<evidence type="ECO:0000313" key="1">
    <source>
        <dbReference type="EMBL" id="MDC7226695.1"/>
    </source>
</evidence>
<evidence type="ECO:0000313" key="2">
    <source>
        <dbReference type="Proteomes" id="UP001221217"/>
    </source>
</evidence>
<name>A0AAJ1IG46_9SPIO</name>
<sequence length="220" mass="24894">MCDWMLYYKEGKQLNSSEKFEQAQKLLEAALDGCPDGDSTLACEIVFEIGRSFFGRGRRGAGIGNMLKAVKMGHEEEHTENMMRCLVNEYGMPVQKDSLSDDRAAFTAIHVMRYLYSKKSGKFGTHAERDMIMELVGDAWGDFKERIDLCGLKTMQKISKFREYVIFFPTFNVPESIESDGEHIIYADFGGDLCSCGSGLPYMWCCGRIKSVDELENGVF</sequence>